<dbReference type="Proteomes" id="UP000033684">
    <property type="component" value="Unassembled WGS sequence"/>
</dbReference>
<feature type="compositionally biased region" description="Basic residues" evidence="1">
    <location>
        <begin position="12"/>
        <end position="22"/>
    </location>
</feature>
<keyword evidence="2" id="KW-1133">Transmembrane helix</keyword>
<accession>A0A0F3IE56</accession>
<dbReference type="AlphaFoldDB" id="A0A0F3IE56"/>
<organism evidence="3 4">
    <name type="scientific">Methylocucumis oryzae</name>
    <dbReference type="NCBI Taxonomy" id="1632867"/>
    <lineage>
        <taxon>Bacteria</taxon>
        <taxon>Pseudomonadati</taxon>
        <taxon>Pseudomonadota</taxon>
        <taxon>Gammaproteobacteria</taxon>
        <taxon>Methylococcales</taxon>
        <taxon>Methylococcaceae</taxon>
        <taxon>Methylocucumis</taxon>
    </lineage>
</organism>
<evidence type="ECO:0008006" key="5">
    <source>
        <dbReference type="Google" id="ProtNLM"/>
    </source>
</evidence>
<feature type="region of interest" description="Disordered" evidence="1">
    <location>
        <begin position="1"/>
        <end position="22"/>
    </location>
</feature>
<keyword evidence="4" id="KW-1185">Reference proteome</keyword>
<evidence type="ECO:0000313" key="3">
    <source>
        <dbReference type="EMBL" id="KJV05070.1"/>
    </source>
</evidence>
<reference evidence="3 4" key="2">
    <citation type="journal article" date="2016" name="Microb. Ecol.">
        <title>Genome Characteristics of a Novel Type I Methanotroph (Sn10-6) Isolated from a Flooded Indian Rice Field.</title>
        <authorList>
            <person name="Rahalkar M.C."/>
            <person name="Pandit P.S."/>
            <person name="Dhakephalkar P.K."/>
            <person name="Pore S."/>
            <person name="Arora P."/>
            <person name="Kapse N."/>
        </authorList>
    </citation>
    <scope>NUCLEOTIDE SEQUENCE [LARGE SCALE GENOMIC DNA]</scope>
    <source>
        <strain evidence="3 4">Sn10-6</strain>
    </source>
</reference>
<evidence type="ECO:0000313" key="4">
    <source>
        <dbReference type="Proteomes" id="UP000033684"/>
    </source>
</evidence>
<sequence>MAERKNSSVRYGAKKSPKKNTRKNRSRLVFWLGSAFMLSLVACGAILSGYILYLDHGIRTQFEGKRWAIPAHVYANPVELYAGHTISAAKFEGLLQQLHYR</sequence>
<reference evidence="4" key="1">
    <citation type="submission" date="2015-03" db="EMBL/GenBank/DDBJ databases">
        <title>Draft genome sequence of a novel methanotroph (Sn10-6) isolated from flooded ricefield rhizosphere in India.</title>
        <authorList>
            <person name="Pandit P.S."/>
            <person name="Pore S.D."/>
            <person name="Arora P."/>
            <person name="Kapse N.G."/>
            <person name="Dhakephalkar P.K."/>
            <person name="Rahalkar M.C."/>
        </authorList>
    </citation>
    <scope>NUCLEOTIDE SEQUENCE [LARGE SCALE GENOMIC DNA]</scope>
    <source>
        <strain evidence="4">Sn10-6</strain>
    </source>
</reference>
<evidence type="ECO:0000256" key="2">
    <source>
        <dbReference type="SAM" id="Phobius"/>
    </source>
</evidence>
<evidence type="ECO:0000256" key="1">
    <source>
        <dbReference type="SAM" id="MobiDB-lite"/>
    </source>
</evidence>
<feature type="non-terminal residue" evidence="3">
    <location>
        <position position="101"/>
    </location>
</feature>
<name>A0A0F3IE56_9GAMM</name>
<feature type="transmembrane region" description="Helical" evidence="2">
    <location>
        <begin position="28"/>
        <end position="53"/>
    </location>
</feature>
<keyword evidence="2" id="KW-0472">Membrane</keyword>
<comment type="caution">
    <text evidence="3">The sequence shown here is derived from an EMBL/GenBank/DDBJ whole genome shotgun (WGS) entry which is preliminary data.</text>
</comment>
<dbReference type="EMBL" id="LAJX01000313">
    <property type="protein sequence ID" value="KJV05070.1"/>
    <property type="molecule type" value="Genomic_DNA"/>
</dbReference>
<protein>
    <recommendedName>
        <fullName evidence="5">Penicillin-binding protein 1B</fullName>
    </recommendedName>
</protein>
<keyword evidence="2" id="KW-0812">Transmembrane</keyword>
<gene>
    <name evidence="3" type="ORF">VZ94_20825</name>
</gene>
<proteinExistence type="predicted"/>